<dbReference type="EMBL" id="JAPDNT010000002">
    <property type="protein sequence ID" value="MCW3473911.1"/>
    <property type="molecule type" value="Genomic_DNA"/>
</dbReference>
<organism evidence="1 2">
    <name type="scientific">Limobrevibacterium gyesilva</name>
    <dbReference type="NCBI Taxonomy" id="2991712"/>
    <lineage>
        <taxon>Bacteria</taxon>
        <taxon>Pseudomonadati</taxon>
        <taxon>Pseudomonadota</taxon>
        <taxon>Alphaproteobacteria</taxon>
        <taxon>Acetobacterales</taxon>
        <taxon>Acetobacteraceae</taxon>
        <taxon>Limobrevibacterium</taxon>
    </lineage>
</organism>
<evidence type="ECO:0000313" key="1">
    <source>
        <dbReference type="EMBL" id="MCW3473911.1"/>
    </source>
</evidence>
<sequence>MPEPVASNPVGLCGFYGKLPARGDFVRAGLPRSFTDPWDDWLQAAIAASRAALGEDWLPSWMEAPIWRFALPGGSCGDLAVLGLWMPSIDRAGRHFPLTLALLAPGASAHDLAGRGTLWLDAAEQAGLDALEHVIAPEELTARLDAAPLPDGLAPGSQSNSALWWTAGSPFVPPSSLRLRGLPDPAQFATMIRDPDGNPAHNGCVEAS</sequence>
<dbReference type="NCBIfam" id="TIGR03373">
    <property type="entry name" value="VI_minor_4"/>
    <property type="match status" value="1"/>
</dbReference>
<accession>A0AA42CES3</accession>
<evidence type="ECO:0000313" key="2">
    <source>
        <dbReference type="Proteomes" id="UP001165679"/>
    </source>
</evidence>
<gene>
    <name evidence="1" type="primary">tagF</name>
    <name evidence="1" type="ORF">OL599_04910</name>
</gene>
<dbReference type="Proteomes" id="UP001165679">
    <property type="component" value="Unassembled WGS sequence"/>
</dbReference>
<protein>
    <submittedName>
        <fullName evidence="1">Type VI secretion system-associated protein TagF</fullName>
    </submittedName>
</protein>
<keyword evidence="2" id="KW-1185">Reference proteome</keyword>
<name>A0AA42CES3_9PROT</name>
<dbReference type="RefSeq" id="WP_264712530.1">
    <property type="nucleotide sequence ID" value="NZ_JAPDNT010000002.1"/>
</dbReference>
<reference evidence="1" key="1">
    <citation type="submission" date="2022-09" db="EMBL/GenBank/DDBJ databases">
        <title>Rhodovastum sp. nov. RN2-1 isolated from soil in Seongnam, South Korea.</title>
        <authorList>
            <person name="Le N.T."/>
        </authorList>
    </citation>
    <scope>NUCLEOTIDE SEQUENCE</scope>
    <source>
        <strain evidence="1">RN2-1</strain>
    </source>
</reference>
<reference evidence="1" key="2">
    <citation type="submission" date="2022-10" db="EMBL/GenBank/DDBJ databases">
        <authorList>
            <person name="Trinh H.N."/>
        </authorList>
    </citation>
    <scope>NUCLEOTIDE SEQUENCE</scope>
    <source>
        <strain evidence="1">RN2-1</strain>
    </source>
</reference>
<dbReference type="Pfam" id="PF09867">
    <property type="entry name" value="TagF_N"/>
    <property type="match status" value="1"/>
</dbReference>
<dbReference type="InterPro" id="IPR017748">
    <property type="entry name" value="TagF"/>
</dbReference>
<dbReference type="PIRSF" id="PIRSF029287">
    <property type="entry name" value="UCP029287"/>
    <property type="match status" value="1"/>
</dbReference>
<dbReference type="InterPro" id="IPR038225">
    <property type="entry name" value="TagF_sf"/>
</dbReference>
<comment type="caution">
    <text evidence="1">The sequence shown here is derived from an EMBL/GenBank/DDBJ whole genome shotgun (WGS) entry which is preliminary data.</text>
</comment>
<dbReference type="Gene3D" id="3.40.1730.10">
    <property type="entry name" value="pa0076 domain"/>
    <property type="match status" value="1"/>
</dbReference>
<dbReference type="AlphaFoldDB" id="A0AA42CES3"/>
<proteinExistence type="predicted"/>